<protein>
    <submittedName>
        <fullName evidence="1">AP2-like ethylene-responsive transcription factor</fullName>
    </submittedName>
</protein>
<sequence length="395" mass="44827">MEMLMVKNEENIQGRRRSLIMAEGEIPSAARCVKRRRRDAASVAGAGCDDSQNRQQNHQTSAAATTVKRSSRFRGVSRHRWTGRYEAHLWDKLSWNVTQKKKGKQGAYDEEEAAARAYDLAALKYWGTSTFTNFPISDYEKEIEFMQTVTKEEYLASLRRKSSGFSRGVSKYRGVARHHHNGRWEARIGRVFGNKYLYLGTYSTQEEAARAYDIAAIEYRGINAVTNFDLSTYIRWLKPGTNNVLAGGDDLQTVIEPQSISLPSPTDYSPREESKYSFFQCNPFTAEFLHSPQKQEDSFQSRMCGNSDKIGSNKSSSTPTALGLLLRSSIFRELVEKNSNVSEDETDGDEKKNQHDVGCEDDFGGIFYDGIGDIPFICSSNRQSIELQEREHFIL</sequence>
<accession>A0ACC1X9V3</accession>
<reference evidence="1 2" key="1">
    <citation type="journal article" date="2023" name="Science">
        <title>Complex scaffold remodeling in plant triterpene biosynthesis.</title>
        <authorList>
            <person name="De La Pena R."/>
            <person name="Hodgson H."/>
            <person name="Liu J.C."/>
            <person name="Stephenson M.J."/>
            <person name="Martin A.C."/>
            <person name="Owen C."/>
            <person name="Harkess A."/>
            <person name="Leebens-Mack J."/>
            <person name="Jimenez L.E."/>
            <person name="Osbourn A."/>
            <person name="Sattely E.S."/>
        </authorList>
    </citation>
    <scope>NUCLEOTIDE SEQUENCE [LARGE SCALE GENOMIC DNA]</scope>
    <source>
        <strain evidence="2">cv. JPN11</strain>
        <tissue evidence="1">Leaf</tissue>
    </source>
</reference>
<dbReference type="EMBL" id="CM051404">
    <property type="protein sequence ID" value="KAJ4707498.1"/>
    <property type="molecule type" value="Genomic_DNA"/>
</dbReference>
<organism evidence="1 2">
    <name type="scientific">Melia azedarach</name>
    <name type="common">Chinaberry tree</name>
    <dbReference type="NCBI Taxonomy" id="155640"/>
    <lineage>
        <taxon>Eukaryota</taxon>
        <taxon>Viridiplantae</taxon>
        <taxon>Streptophyta</taxon>
        <taxon>Embryophyta</taxon>
        <taxon>Tracheophyta</taxon>
        <taxon>Spermatophyta</taxon>
        <taxon>Magnoliopsida</taxon>
        <taxon>eudicotyledons</taxon>
        <taxon>Gunneridae</taxon>
        <taxon>Pentapetalae</taxon>
        <taxon>rosids</taxon>
        <taxon>malvids</taxon>
        <taxon>Sapindales</taxon>
        <taxon>Meliaceae</taxon>
        <taxon>Melia</taxon>
    </lineage>
</organism>
<dbReference type="Proteomes" id="UP001164539">
    <property type="component" value="Chromosome 11"/>
</dbReference>
<keyword evidence="2" id="KW-1185">Reference proteome</keyword>
<proteinExistence type="predicted"/>
<comment type="caution">
    <text evidence="1">The sequence shown here is derived from an EMBL/GenBank/DDBJ whole genome shotgun (WGS) entry which is preliminary data.</text>
</comment>
<gene>
    <name evidence="1" type="ORF">OWV82_021013</name>
</gene>
<evidence type="ECO:0000313" key="2">
    <source>
        <dbReference type="Proteomes" id="UP001164539"/>
    </source>
</evidence>
<evidence type="ECO:0000313" key="1">
    <source>
        <dbReference type="EMBL" id="KAJ4707498.1"/>
    </source>
</evidence>
<name>A0ACC1X9V3_MELAZ</name>